<dbReference type="EMBL" id="VSSQ01046386">
    <property type="protein sequence ID" value="MPN00355.1"/>
    <property type="molecule type" value="Genomic_DNA"/>
</dbReference>
<gene>
    <name evidence="1" type="ORF">SDC9_147549</name>
</gene>
<evidence type="ECO:0000313" key="1">
    <source>
        <dbReference type="EMBL" id="MPN00355.1"/>
    </source>
</evidence>
<reference evidence="1" key="1">
    <citation type="submission" date="2019-08" db="EMBL/GenBank/DDBJ databases">
        <authorList>
            <person name="Kucharzyk K."/>
            <person name="Murdoch R.W."/>
            <person name="Higgins S."/>
            <person name="Loffler F."/>
        </authorList>
    </citation>
    <scope>NUCLEOTIDE SEQUENCE</scope>
</reference>
<comment type="caution">
    <text evidence="1">The sequence shown here is derived from an EMBL/GenBank/DDBJ whole genome shotgun (WGS) entry which is preliminary data.</text>
</comment>
<sequence>MNDTLKGVYWLLIIQKPLNLMVEVTEELGKQVIQVFFRDITILFCI</sequence>
<protein>
    <submittedName>
        <fullName evidence="1">Uncharacterized protein</fullName>
    </submittedName>
</protein>
<accession>A0A645EE77</accession>
<dbReference type="AlphaFoldDB" id="A0A645EE77"/>
<organism evidence="1">
    <name type="scientific">bioreactor metagenome</name>
    <dbReference type="NCBI Taxonomy" id="1076179"/>
    <lineage>
        <taxon>unclassified sequences</taxon>
        <taxon>metagenomes</taxon>
        <taxon>ecological metagenomes</taxon>
    </lineage>
</organism>
<proteinExistence type="predicted"/>
<name>A0A645EE77_9ZZZZ</name>